<organism evidence="1 2">
    <name type="scientific">candidate division CPR3 bacterium GW2011_GWF2_35_18</name>
    <dbReference type="NCBI Taxonomy" id="1618350"/>
    <lineage>
        <taxon>Bacteria</taxon>
        <taxon>Bacteria division CPR3</taxon>
    </lineage>
</organism>
<dbReference type="Proteomes" id="UP000034581">
    <property type="component" value="Unassembled WGS sequence"/>
</dbReference>
<proteinExistence type="predicted"/>
<comment type="caution">
    <text evidence="1">The sequence shown here is derived from an EMBL/GenBank/DDBJ whole genome shotgun (WGS) entry which is preliminary data.</text>
</comment>
<reference evidence="1 2" key="1">
    <citation type="journal article" date="2015" name="Nature">
        <title>rRNA introns, odd ribosomes, and small enigmatic genomes across a large radiation of phyla.</title>
        <authorList>
            <person name="Brown C.T."/>
            <person name="Hug L.A."/>
            <person name="Thomas B.C."/>
            <person name="Sharon I."/>
            <person name="Castelle C.J."/>
            <person name="Singh A."/>
            <person name="Wilkins M.J."/>
            <person name="Williams K.H."/>
            <person name="Banfield J.F."/>
        </authorList>
    </citation>
    <scope>NUCLEOTIDE SEQUENCE [LARGE SCALE GENOMIC DNA]</scope>
</reference>
<protein>
    <submittedName>
        <fullName evidence="1">Uncharacterized protein</fullName>
    </submittedName>
</protein>
<evidence type="ECO:0000313" key="1">
    <source>
        <dbReference type="EMBL" id="KKP69772.1"/>
    </source>
</evidence>
<gene>
    <name evidence="1" type="ORF">UR67_C0003G0050</name>
</gene>
<dbReference type="AlphaFoldDB" id="A0A0G0ER58"/>
<sequence>MSNQKEIYNKIATAIIQKQAEIIGSKIAIKKAEKVPQLVLDDQGEVFNLGLDPIVTLGNLVKEYMQLSGSVAINFSKEAISNILLNNPGIELPTELQ</sequence>
<accession>A0A0G0ER58</accession>
<dbReference type="EMBL" id="LBQB01000003">
    <property type="protein sequence ID" value="KKP69772.1"/>
    <property type="molecule type" value="Genomic_DNA"/>
</dbReference>
<evidence type="ECO:0000313" key="2">
    <source>
        <dbReference type="Proteomes" id="UP000034581"/>
    </source>
</evidence>
<name>A0A0G0ER58_UNCC3</name>